<dbReference type="EMBL" id="CAJVPY010001828">
    <property type="protein sequence ID" value="CAG8538266.1"/>
    <property type="molecule type" value="Genomic_DNA"/>
</dbReference>
<gene>
    <name evidence="1" type="ORF">DERYTH_LOCUS4677</name>
</gene>
<protein>
    <submittedName>
        <fullName evidence="1">21_t:CDS:1</fullName>
    </submittedName>
</protein>
<organism evidence="1 2">
    <name type="scientific">Dentiscutata erythropus</name>
    <dbReference type="NCBI Taxonomy" id="1348616"/>
    <lineage>
        <taxon>Eukaryota</taxon>
        <taxon>Fungi</taxon>
        <taxon>Fungi incertae sedis</taxon>
        <taxon>Mucoromycota</taxon>
        <taxon>Glomeromycotina</taxon>
        <taxon>Glomeromycetes</taxon>
        <taxon>Diversisporales</taxon>
        <taxon>Gigasporaceae</taxon>
        <taxon>Dentiscutata</taxon>
    </lineage>
</organism>
<evidence type="ECO:0000313" key="1">
    <source>
        <dbReference type="EMBL" id="CAG8538266.1"/>
    </source>
</evidence>
<dbReference type="Proteomes" id="UP000789405">
    <property type="component" value="Unassembled WGS sequence"/>
</dbReference>
<sequence length="67" mass="7553">MFSGTYFSPSIQCTINTIDLKKWDKVDLRTKPKIECGPVLQFGKRLLIPIADFGSRPSTLEGGLFLY</sequence>
<accession>A0A9N9FI89</accession>
<comment type="caution">
    <text evidence="1">The sequence shown here is derived from an EMBL/GenBank/DDBJ whole genome shotgun (WGS) entry which is preliminary data.</text>
</comment>
<proteinExistence type="predicted"/>
<evidence type="ECO:0000313" key="2">
    <source>
        <dbReference type="Proteomes" id="UP000789405"/>
    </source>
</evidence>
<reference evidence="1" key="1">
    <citation type="submission" date="2021-06" db="EMBL/GenBank/DDBJ databases">
        <authorList>
            <person name="Kallberg Y."/>
            <person name="Tangrot J."/>
            <person name="Rosling A."/>
        </authorList>
    </citation>
    <scope>NUCLEOTIDE SEQUENCE</scope>
    <source>
        <strain evidence="1">MA453B</strain>
    </source>
</reference>
<keyword evidence="2" id="KW-1185">Reference proteome</keyword>
<dbReference type="AlphaFoldDB" id="A0A9N9FI89"/>
<name>A0A9N9FI89_9GLOM</name>